<dbReference type="InterPro" id="IPR010730">
    <property type="entry name" value="HET"/>
</dbReference>
<dbReference type="PANTHER" id="PTHR33112:SF8">
    <property type="entry name" value="HETEROKARYON INCOMPATIBILITY DOMAIN-CONTAINING PROTEIN"/>
    <property type="match status" value="1"/>
</dbReference>
<dbReference type="RefSeq" id="XP_045950906.1">
    <property type="nucleotide sequence ID" value="XM_046108570.1"/>
</dbReference>
<feature type="region of interest" description="Disordered" evidence="1">
    <location>
        <begin position="732"/>
        <end position="751"/>
    </location>
</feature>
<comment type="caution">
    <text evidence="3">The sequence shown here is derived from an EMBL/GenBank/DDBJ whole genome shotgun (WGS) entry which is preliminary data.</text>
</comment>
<reference evidence="3" key="1">
    <citation type="journal article" date="2021" name="Nat. Commun.">
        <title>Genetic determinants of endophytism in the Arabidopsis root mycobiome.</title>
        <authorList>
            <person name="Mesny F."/>
            <person name="Miyauchi S."/>
            <person name="Thiergart T."/>
            <person name="Pickel B."/>
            <person name="Atanasova L."/>
            <person name="Karlsson M."/>
            <person name="Huettel B."/>
            <person name="Barry K.W."/>
            <person name="Haridas S."/>
            <person name="Chen C."/>
            <person name="Bauer D."/>
            <person name="Andreopoulos W."/>
            <person name="Pangilinan J."/>
            <person name="LaButti K."/>
            <person name="Riley R."/>
            <person name="Lipzen A."/>
            <person name="Clum A."/>
            <person name="Drula E."/>
            <person name="Henrissat B."/>
            <person name="Kohler A."/>
            <person name="Grigoriev I.V."/>
            <person name="Martin F.M."/>
            <person name="Hacquard S."/>
        </authorList>
    </citation>
    <scope>NUCLEOTIDE SEQUENCE</scope>
    <source>
        <strain evidence="3">MPI-SDFR-AT-0073</strain>
    </source>
</reference>
<dbReference type="PANTHER" id="PTHR33112">
    <property type="entry name" value="DOMAIN PROTEIN, PUTATIVE-RELATED"/>
    <property type="match status" value="1"/>
</dbReference>
<proteinExistence type="predicted"/>
<gene>
    <name evidence="3" type="ORF">BKA67DRAFT_665579</name>
</gene>
<organism evidence="3 4">
    <name type="scientific">Truncatella angustata</name>
    <dbReference type="NCBI Taxonomy" id="152316"/>
    <lineage>
        <taxon>Eukaryota</taxon>
        <taxon>Fungi</taxon>
        <taxon>Dikarya</taxon>
        <taxon>Ascomycota</taxon>
        <taxon>Pezizomycotina</taxon>
        <taxon>Sordariomycetes</taxon>
        <taxon>Xylariomycetidae</taxon>
        <taxon>Amphisphaeriales</taxon>
        <taxon>Sporocadaceae</taxon>
        <taxon>Truncatella</taxon>
    </lineage>
</organism>
<dbReference type="OrthoDB" id="5362512at2759"/>
<evidence type="ECO:0000313" key="4">
    <source>
        <dbReference type="Proteomes" id="UP000758603"/>
    </source>
</evidence>
<dbReference type="GeneID" id="70137461"/>
<feature type="compositionally biased region" description="Polar residues" evidence="1">
    <location>
        <begin position="732"/>
        <end position="743"/>
    </location>
</feature>
<accession>A0A9P8UBD8</accession>
<evidence type="ECO:0000313" key="3">
    <source>
        <dbReference type="EMBL" id="KAH6638634.1"/>
    </source>
</evidence>
<protein>
    <submittedName>
        <fullName evidence="3">Heterokaryon incompatibility protein-domain-containing protein</fullName>
    </submittedName>
</protein>
<evidence type="ECO:0000256" key="1">
    <source>
        <dbReference type="SAM" id="MobiDB-lite"/>
    </source>
</evidence>
<dbReference type="Pfam" id="PF06985">
    <property type="entry name" value="HET"/>
    <property type="match status" value="1"/>
</dbReference>
<dbReference type="Proteomes" id="UP000758603">
    <property type="component" value="Unassembled WGS sequence"/>
</dbReference>
<dbReference type="AlphaFoldDB" id="A0A9P8UBD8"/>
<sequence length="751" mass="85540">MELSQKSTDSESLKKWYQEYTSLDSRMTTPESDVIIAVHADDLDHDQIECQVQLLVSTTHVDNGFCTKCQDLLDHWPDLGKKEWDHGIGRPVNTFEVEAATRLGCKFCAYLLSRLTKEGLIDVFRKIETRLRLLSSNECASLSIQNWGNTRNPLLLWLNWPGKVTKDCNMPGVVAKFQSHYLGPSDNLWQRQVEPLSLAKLWLDDCLQSHEQCRNKKHYAMPTRLLSIGNSTTKLVETAALQTAPRYATLSYRWGDQQFTTLTSDNYDLFLRGIANENLPQTFQDAIHIARRLGLDFIWIDALCIIQKQSDSHDWLRESGRMRSVYGGACIGLAASTATNVHQGCLTTQAHYSGGFCARVTTSELCRVQNFHCQAVYEESSMDTHLAHRAWAFQEKLLPARTIRFGTNGLFWECRTMIRSEFQPDGFPGKLGSHMVCPEDKAWYWPDVIRYYSAARLTWDSDRLPALSGIASRQYEVTSDDYLAGLWRKQLIMQLCWEIWLPEDRYDRPDLGIPTWSWASVKGQTWYWTWDDSPKTVQQHAFVVDAQITLATPDPFGAVTGGEVSIKCSGLVHGRLERASKPVRGNSRGTTTETVRVEGIECTFPVVLDCLDDVSVSNGDPVYLLVVMQGETGSCYGFPKPEYRNKPQLEWEESLSAEEFDNTYEYWPELTFCGIVLAKRDEGFFRRVGAFNFRHQPEIEDSADSCEQNLCFYHEFVPVLDRMGASTADSVHTEVSSNPQHTESPYLITIE</sequence>
<evidence type="ECO:0000259" key="2">
    <source>
        <dbReference type="Pfam" id="PF06985"/>
    </source>
</evidence>
<name>A0A9P8UBD8_9PEZI</name>
<keyword evidence="4" id="KW-1185">Reference proteome</keyword>
<feature type="domain" description="Heterokaryon incompatibility" evidence="2">
    <location>
        <begin position="247"/>
        <end position="395"/>
    </location>
</feature>
<dbReference type="EMBL" id="JAGPXC010000015">
    <property type="protein sequence ID" value="KAH6638634.1"/>
    <property type="molecule type" value="Genomic_DNA"/>
</dbReference>